<dbReference type="PANTHER" id="PTHR30471:SF3">
    <property type="entry name" value="UPF0758 PROTEIN YEES-RELATED"/>
    <property type="match status" value="1"/>
</dbReference>
<comment type="similarity">
    <text evidence="6">Belongs to the UPF0758 family.</text>
</comment>
<evidence type="ECO:0000256" key="7">
    <source>
        <dbReference type="SAM" id="MobiDB-lite"/>
    </source>
</evidence>
<dbReference type="Pfam" id="PF04002">
    <property type="entry name" value="RadC"/>
    <property type="match status" value="1"/>
</dbReference>
<keyword evidence="2" id="KW-0479">Metal-binding</keyword>
<dbReference type="NCBIfam" id="TIGR00608">
    <property type="entry name" value="radc"/>
    <property type="match status" value="1"/>
</dbReference>
<gene>
    <name evidence="9" type="primary">radC</name>
    <name evidence="9" type="ORF">MKJ03_13225</name>
</gene>
<dbReference type="SUPFAM" id="SSF102712">
    <property type="entry name" value="JAB1/MPN domain"/>
    <property type="match status" value="1"/>
</dbReference>
<dbReference type="InterPro" id="IPR025657">
    <property type="entry name" value="RadC_JAB"/>
</dbReference>
<dbReference type="Gene3D" id="1.10.150.20">
    <property type="entry name" value="5' to 3' exonuclease, C-terminal subdomain"/>
    <property type="match status" value="1"/>
</dbReference>
<evidence type="ECO:0000313" key="9">
    <source>
        <dbReference type="EMBL" id="MCJ8239293.1"/>
    </source>
</evidence>
<dbReference type="EMBL" id="JALAYX010000003">
    <property type="protein sequence ID" value="MCJ8239293.1"/>
    <property type="molecule type" value="Genomic_DNA"/>
</dbReference>
<keyword evidence="3" id="KW-0378">Hydrolase</keyword>
<name>A0ABT0D1K1_9HYPH</name>
<dbReference type="Gene3D" id="3.40.140.10">
    <property type="entry name" value="Cytidine Deaminase, domain 2"/>
    <property type="match status" value="1"/>
</dbReference>
<dbReference type="PROSITE" id="PS01302">
    <property type="entry name" value="UPF0758"/>
    <property type="match status" value="1"/>
</dbReference>
<dbReference type="InterPro" id="IPR001405">
    <property type="entry name" value="UPF0758"/>
</dbReference>
<reference evidence="9 10" key="1">
    <citation type="submission" date="2022-03" db="EMBL/GenBank/DDBJ databases">
        <title>Rhizobium SSM4.3 sp. nov., isolated from Sediment (Gouqi Island).</title>
        <authorList>
            <person name="Chen G."/>
        </authorList>
    </citation>
    <scope>NUCLEOTIDE SEQUENCE [LARGE SCALE GENOMIC DNA]</scope>
    <source>
        <strain evidence="9 10">SSM4.3</strain>
    </source>
</reference>
<dbReference type="CDD" id="cd08071">
    <property type="entry name" value="MPN_DUF2466"/>
    <property type="match status" value="1"/>
</dbReference>
<evidence type="ECO:0000256" key="5">
    <source>
        <dbReference type="ARBA" id="ARBA00023049"/>
    </source>
</evidence>
<dbReference type="SUPFAM" id="SSF47781">
    <property type="entry name" value="RuvA domain 2-like"/>
    <property type="match status" value="1"/>
</dbReference>
<keyword evidence="4" id="KW-0862">Zinc</keyword>
<dbReference type="PANTHER" id="PTHR30471">
    <property type="entry name" value="DNA REPAIR PROTEIN RADC"/>
    <property type="match status" value="1"/>
</dbReference>
<evidence type="ECO:0000256" key="3">
    <source>
        <dbReference type="ARBA" id="ARBA00022801"/>
    </source>
</evidence>
<keyword evidence="5" id="KW-0482">Metalloprotease</keyword>
<keyword evidence="1" id="KW-0645">Protease</keyword>
<proteinExistence type="inferred from homology"/>
<protein>
    <submittedName>
        <fullName evidence="9">DNA repair protein RadC</fullName>
    </submittedName>
</protein>
<evidence type="ECO:0000259" key="8">
    <source>
        <dbReference type="PROSITE" id="PS50249"/>
    </source>
</evidence>
<dbReference type="NCBIfam" id="NF000642">
    <property type="entry name" value="PRK00024.1"/>
    <property type="match status" value="1"/>
</dbReference>
<comment type="caution">
    <text evidence="9">The sequence shown here is derived from an EMBL/GenBank/DDBJ whole genome shotgun (WGS) entry which is preliminary data.</text>
</comment>
<feature type="domain" description="MPN" evidence="8">
    <location>
        <begin position="166"/>
        <end position="288"/>
    </location>
</feature>
<evidence type="ECO:0000256" key="6">
    <source>
        <dbReference type="RuleBase" id="RU003797"/>
    </source>
</evidence>
<evidence type="ECO:0000256" key="4">
    <source>
        <dbReference type="ARBA" id="ARBA00022833"/>
    </source>
</evidence>
<dbReference type="InterPro" id="IPR020891">
    <property type="entry name" value="UPF0758_CS"/>
</dbReference>
<dbReference type="InterPro" id="IPR010994">
    <property type="entry name" value="RuvA_2-like"/>
</dbReference>
<dbReference type="Proteomes" id="UP001522662">
    <property type="component" value="Unassembled WGS sequence"/>
</dbReference>
<dbReference type="InterPro" id="IPR037518">
    <property type="entry name" value="MPN"/>
</dbReference>
<sequence>MTNKLPYSDEPPRRDGPASSDSTDLFGPADSMSDAGVDERCFFADQPTRETNLAKAASTRAALQPEAHYLGHRDRLRSRFRDGGESALADYEILELLLFRLIPRRDTKPIAKALLSRFQTLASVLGAPPALLQEVKGVGETVALDLKLISSVAQRMLKSELREKQVLSSWSHVIDYCHAAMAYETTEQFRILFLDKRNVLIADEIQGRGTVDHTPVYPREVVKRALELSATAIILVHNHPSGDPTPSRADIDMTRTIVETAKPLGITVHDHIIIGKDGHASLKGLRLI</sequence>
<evidence type="ECO:0000256" key="2">
    <source>
        <dbReference type="ARBA" id="ARBA00022723"/>
    </source>
</evidence>
<evidence type="ECO:0000313" key="10">
    <source>
        <dbReference type="Proteomes" id="UP001522662"/>
    </source>
</evidence>
<evidence type="ECO:0000256" key="1">
    <source>
        <dbReference type="ARBA" id="ARBA00022670"/>
    </source>
</evidence>
<keyword evidence="10" id="KW-1185">Reference proteome</keyword>
<feature type="region of interest" description="Disordered" evidence="7">
    <location>
        <begin position="1"/>
        <end position="30"/>
    </location>
</feature>
<dbReference type="PROSITE" id="PS50249">
    <property type="entry name" value="MPN"/>
    <property type="match status" value="1"/>
</dbReference>
<organism evidence="9 10">
    <name type="scientific">Peteryoungia algae</name>
    <dbReference type="NCBI Taxonomy" id="2919917"/>
    <lineage>
        <taxon>Bacteria</taxon>
        <taxon>Pseudomonadati</taxon>
        <taxon>Pseudomonadota</taxon>
        <taxon>Alphaproteobacteria</taxon>
        <taxon>Hyphomicrobiales</taxon>
        <taxon>Rhizobiaceae</taxon>
        <taxon>Peteryoungia</taxon>
    </lineage>
</organism>
<accession>A0ABT0D1K1</accession>